<feature type="region of interest" description="Disordered" evidence="3">
    <location>
        <begin position="540"/>
        <end position="577"/>
    </location>
</feature>
<dbReference type="InterPro" id="IPR017871">
    <property type="entry name" value="ABC_transporter-like_CS"/>
</dbReference>
<dbReference type="RefSeq" id="WP_379928252.1">
    <property type="nucleotide sequence ID" value="NZ_JBHUMM010000007.1"/>
</dbReference>
<evidence type="ECO:0000313" key="6">
    <source>
        <dbReference type="Proteomes" id="UP001597497"/>
    </source>
</evidence>
<dbReference type="InterPro" id="IPR032524">
    <property type="entry name" value="ABC_tran_C"/>
</dbReference>
<feature type="compositionally biased region" description="Basic and acidic residues" evidence="3">
    <location>
        <begin position="566"/>
        <end position="577"/>
    </location>
</feature>
<dbReference type="Pfam" id="PF12848">
    <property type="entry name" value="ABC_tran_Xtn"/>
    <property type="match status" value="1"/>
</dbReference>
<keyword evidence="1" id="KW-0547">Nucleotide-binding</keyword>
<evidence type="ECO:0000256" key="3">
    <source>
        <dbReference type="SAM" id="MobiDB-lite"/>
    </source>
</evidence>
<evidence type="ECO:0000313" key="5">
    <source>
        <dbReference type="EMBL" id="MFD2670823.1"/>
    </source>
</evidence>
<feature type="domain" description="ABC transporter" evidence="4">
    <location>
        <begin position="3"/>
        <end position="262"/>
    </location>
</feature>
<dbReference type="InterPro" id="IPR037118">
    <property type="entry name" value="Val-tRNA_synth_C_sf"/>
</dbReference>
<dbReference type="InterPro" id="IPR027417">
    <property type="entry name" value="P-loop_NTPase"/>
</dbReference>
<dbReference type="InterPro" id="IPR003593">
    <property type="entry name" value="AAA+_ATPase"/>
</dbReference>
<keyword evidence="6" id="KW-1185">Reference proteome</keyword>
<evidence type="ECO:0000256" key="2">
    <source>
        <dbReference type="ARBA" id="ARBA00022840"/>
    </source>
</evidence>
<evidence type="ECO:0000256" key="1">
    <source>
        <dbReference type="ARBA" id="ARBA00022741"/>
    </source>
</evidence>
<dbReference type="InterPro" id="IPR032781">
    <property type="entry name" value="ABC_tran_Xtn"/>
</dbReference>
<dbReference type="PROSITE" id="PS00211">
    <property type="entry name" value="ABC_TRANSPORTER_1"/>
    <property type="match status" value="2"/>
</dbReference>
<dbReference type="PANTHER" id="PTHR42855">
    <property type="entry name" value="ABC TRANSPORTER ATP-BINDING SUBUNIT"/>
    <property type="match status" value="1"/>
</dbReference>
<evidence type="ECO:0000259" key="4">
    <source>
        <dbReference type="PROSITE" id="PS50893"/>
    </source>
</evidence>
<dbReference type="SUPFAM" id="SSF52540">
    <property type="entry name" value="P-loop containing nucleoside triphosphate hydrolases"/>
    <property type="match status" value="2"/>
</dbReference>
<dbReference type="InterPro" id="IPR003439">
    <property type="entry name" value="ABC_transporter-like_ATP-bd"/>
</dbReference>
<protein>
    <submittedName>
        <fullName evidence="5">ABC-F family ATP-binding cassette domain-containing protein</fullName>
    </submittedName>
</protein>
<dbReference type="Gene3D" id="1.10.287.380">
    <property type="entry name" value="Valyl-tRNA synthetase, C-terminal domain"/>
    <property type="match status" value="1"/>
</dbReference>
<sequence>MLLQASGISKSYGTNIILENIQFQVLERERIGIVGVNGAGKSTLLKILAAELPYDNGELHRPKEVTIGYLAQNSGLHSERTLWEEMQEVFLPLLQLEKELRSLEQQIADRASESADAKYESLLKNYDQKSERFRREGGYEIETKIKSVLHGMGFSDFPRDTEVHQLSGGQKTRLALSKLLLQQPDVLMLDEPTNYLDIETLGWLEDYLRHYPSAIIVVSHDRYFLDALVDTIYEIERHRSKRYTGNYSRYLQLKQADYQIEMKQFEQQQHEIAKMEDFIRRNMARASTTKRAQSRQKALEKMDRLDQPSGALKKASFSFEIDRMTGKDVLKVDQLAFGYEENKPLFRDVAFELHRGEMVALVGPNGTGKSTLLKLLVNQHTLQQGTIHWGSNVSVAYYDQEQEELNLSRTILDEVWHDHPHLEEVKIRTLLGNFLFSGEDVQKRISTLSGGEKARVSLAKLMLKRANVLILDEPTNHLDLFSKEILESALMDYEGTVLFISHDRYFLNKLAERVVELSASGVQHFLGNYDDYIEKKQELSEITSSGSDRSMQQDATVSPDSYEQSKQQKREERNRQRKIEKLEQDIAELEDEIARIEATISDPKIAADYVQLQEENEKLEARKNQLDVLYADWEALSS</sequence>
<comment type="caution">
    <text evidence="5">The sequence shown here is derived from an EMBL/GenBank/DDBJ whole genome shotgun (WGS) entry which is preliminary data.</text>
</comment>
<reference evidence="6" key="1">
    <citation type="journal article" date="2019" name="Int. J. Syst. Evol. Microbiol.">
        <title>The Global Catalogue of Microorganisms (GCM) 10K type strain sequencing project: providing services to taxonomists for standard genome sequencing and annotation.</title>
        <authorList>
            <consortium name="The Broad Institute Genomics Platform"/>
            <consortium name="The Broad Institute Genome Sequencing Center for Infectious Disease"/>
            <person name="Wu L."/>
            <person name="Ma J."/>
        </authorList>
    </citation>
    <scope>NUCLEOTIDE SEQUENCE [LARGE SCALE GENOMIC DNA]</scope>
    <source>
        <strain evidence="6">KCTC 33676</strain>
    </source>
</reference>
<proteinExistence type="predicted"/>
<dbReference type="PROSITE" id="PS50893">
    <property type="entry name" value="ABC_TRANSPORTER_2"/>
    <property type="match status" value="2"/>
</dbReference>
<dbReference type="EMBL" id="JBHUMM010000007">
    <property type="protein sequence ID" value="MFD2670823.1"/>
    <property type="molecule type" value="Genomic_DNA"/>
</dbReference>
<dbReference type="InterPro" id="IPR051309">
    <property type="entry name" value="ABCF_ATPase"/>
</dbReference>
<dbReference type="CDD" id="cd03221">
    <property type="entry name" value="ABCF_EF-3"/>
    <property type="match status" value="2"/>
</dbReference>
<dbReference type="Proteomes" id="UP001597497">
    <property type="component" value="Unassembled WGS sequence"/>
</dbReference>
<feature type="compositionally biased region" description="Polar residues" evidence="3">
    <location>
        <begin position="540"/>
        <end position="562"/>
    </location>
</feature>
<keyword evidence="2 5" id="KW-0067">ATP-binding</keyword>
<gene>
    <name evidence="5" type="ORF">ACFSUC_04280</name>
</gene>
<dbReference type="Gene3D" id="3.40.50.300">
    <property type="entry name" value="P-loop containing nucleotide triphosphate hydrolases"/>
    <property type="match status" value="2"/>
</dbReference>
<organism evidence="5 6">
    <name type="scientific">Marinicrinis sediminis</name>
    <dbReference type="NCBI Taxonomy" id="1652465"/>
    <lineage>
        <taxon>Bacteria</taxon>
        <taxon>Bacillati</taxon>
        <taxon>Bacillota</taxon>
        <taxon>Bacilli</taxon>
        <taxon>Bacillales</taxon>
        <taxon>Paenibacillaceae</taxon>
    </lineage>
</organism>
<accession>A0ABW5R713</accession>
<dbReference type="PANTHER" id="PTHR42855:SF2">
    <property type="entry name" value="DRUG RESISTANCE ABC TRANSPORTER,ATP-BINDING PROTEIN"/>
    <property type="match status" value="1"/>
</dbReference>
<dbReference type="GO" id="GO:0005524">
    <property type="term" value="F:ATP binding"/>
    <property type="evidence" value="ECO:0007669"/>
    <property type="project" value="UniProtKB-KW"/>
</dbReference>
<dbReference type="SMART" id="SM00382">
    <property type="entry name" value="AAA"/>
    <property type="match status" value="2"/>
</dbReference>
<dbReference type="Pfam" id="PF16326">
    <property type="entry name" value="ABC_tran_CTD"/>
    <property type="match status" value="1"/>
</dbReference>
<name>A0ABW5R713_9BACL</name>
<feature type="domain" description="ABC transporter" evidence="4">
    <location>
        <begin position="330"/>
        <end position="545"/>
    </location>
</feature>
<dbReference type="Pfam" id="PF00005">
    <property type="entry name" value="ABC_tran"/>
    <property type="match status" value="2"/>
</dbReference>